<reference evidence="6" key="1">
    <citation type="submission" date="2017-02" db="UniProtKB">
        <authorList>
            <consortium name="WormBaseParasite"/>
        </authorList>
    </citation>
    <scope>IDENTIFICATION</scope>
</reference>
<feature type="region of interest" description="Disordered" evidence="2">
    <location>
        <begin position="1"/>
        <end position="107"/>
    </location>
</feature>
<dbReference type="InterPro" id="IPR004148">
    <property type="entry name" value="BAR_dom"/>
</dbReference>
<dbReference type="Proteomes" id="UP000271162">
    <property type="component" value="Unassembled WGS sequence"/>
</dbReference>
<evidence type="ECO:0000256" key="2">
    <source>
        <dbReference type="SAM" id="MobiDB-lite"/>
    </source>
</evidence>
<feature type="compositionally biased region" description="Basic and acidic residues" evidence="2">
    <location>
        <begin position="164"/>
        <end position="178"/>
    </location>
</feature>
<feature type="compositionally biased region" description="Basic and acidic residues" evidence="2">
    <location>
        <begin position="191"/>
        <end position="231"/>
    </location>
</feature>
<feature type="compositionally biased region" description="Low complexity" evidence="2">
    <location>
        <begin position="179"/>
        <end position="188"/>
    </location>
</feature>
<dbReference type="InterPro" id="IPR027267">
    <property type="entry name" value="AH/BAR_dom_sf"/>
</dbReference>
<protein>
    <submittedName>
        <fullName evidence="6">BAR domain-containing protein</fullName>
    </submittedName>
</protein>
<feature type="region of interest" description="Disordered" evidence="2">
    <location>
        <begin position="123"/>
        <end position="305"/>
    </location>
</feature>
<dbReference type="EMBL" id="UYSL01023882">
    <property type="protein sequence ID" value="VDL82795.1"/>
    <property type="molecule type" value="Genomic_DNA"/>
</dbReference>
<dbReference type="Pfam" id="PF03114">
    <property type="entry name" value="BAR"/>
    <property type="match status" value="1"/>
</dbReference>
<dbReference type="WBParaSite" id="NBR_0001906501-mRNA-1">
    <property type="protein sequence ID" value="NBR_0001906501-mRNA-1"/>
    <property type="gene ID" value="NBR_0001906501"/>
</dbReference>
<proteinExistence type="predicted"/>
<feature type="compositionally biased region" description="Low complexity" evidence="2">
    <location>
        <begin position="39"/>
        <end position="48"/>
    </location>
</feature>
<keyword evidence="5" id="KW-1185">Reference proteome</keyword>
<dbReference type="SUPFAM" id="SSF103657">
    <property type="entry name" value="BAR/IMD domain-like"/>
    <property type="match status" value="1"/>
</dbReference>
<dbReference type="GO" id="GO:0005737">
    <property type="term" value="C:cytoplasm"/>
    <property type="evidence" value="ECO:0007669"/>
    <property type="project" value="InterPro"/>
</dbReference>
<feature type="compositionally biased region" description="Basic and acidic residues" evidence="2">
    <location>
        <begin position="242"/>
        <end position="266"/>
    </location>
</feature>
<gene>
    <name evidence="4" type="ORF">NBR_LOCUS19066</name>
</gene>
<feature type="compositionally biased region" description="Low complexity" evidence="2">
    <location>
        <begin position="232"/>
        <end position="241"/>
    </location>
</feature>
<reference evidence="4 5" key="2">
    <citation type="submission" date="2018-11" db="EMBL/GenBank/DDBJ databases">
        <authorList>
            <consortium name="Pathogen Informatics"/>
        </authorList>
    </citation>
    <scope>NUCLEOTIDE SEQUENCE [LARGE SCALE GENOMIC DNA]</scope>
</reference>
<dbReference type="Gene3D" id="1.20.1270.60">
    <property type="entry name" value="Arfaptin homology (AH) domain/BAR domain"/>
    <property type="match status" value="1"/>
</dbReference>
<feature type="compositionally biased region" description="Basic and acidic residues" evidence="2">
    <location>
        <begin position="22"/>
        <end position="38"/>
    </location>
</feature>
<evidence type="ECO:0000313" key="6">
    <source>
        <dbReference type="WBParaSite" id="NBR_0001906501-mRNA-1"/>
    </source>
</evidence>
<evidence type="ECO:0000259" key="3">
    <source>
        <dbReference type="Pfam" id="PF03114"/>
    </source>
</evidence>
<feature type="compositionally biased region" description="Basic and acidic residues" evidence="2">
    <location>
        <begin position="289"/>
        <end position="299"/>
    </location>
</feature>
<sequence length="537" mass="60184">MNNEGEEPSPSSGGTSDSVTPRSDEAKRSADSDKKEETSTTTTDSGTKQDLDEAPTPGELTNREVPEKQRDMLDVDKTAPSALDEQAEQKQDTPTPPIMEGPNQVITEEVTNKPDLVVDTAEKKDEADVDRGVQTALLPFPEDDKEDAARDTVTARASTPSTKTCKEIAVKKSPDKSTSRSVTSLASSIDKLVDKSKARKVEVTGKKKSAEKAADKSSLKSPDKAAEKKSSESGSAKLSPKSKMEKVETKSKMEKVETKSKMEKVAPKAAETAADKKPPVKTASVMEKPVGKSEMKEVEPLSARTPVESKRKKRLKRLFFRIKESVGLVEKTEISKEFTQSLVRLDQYKTCLDKLSDTIYCVIQQNPFYRKENFKVELSPPKGMEEHELVAKCLGSHKGFEEYKNKKKMIELFEKIGSEHREYIKKARASLGHIRSFIQQDYWAIGVQRTELEALRREMDFAKSELKSTKDESMLTIKNQLYNIAVIAFQEKLKQVNSMLEELPKTKVKHFADIEEWMNCTMKFHERMAQLNDVSGT</sequence>
<evidence type="ECO:0000313" key="5">
    <source>
        <dbReference type="Proteomes" id="UP000271162"/>
    </source>
</evidence>
<organism evidence="6">
    <name type="scientific">Nippostrongylus brasiliensis</name>
    <name type="common">Rat hookworm</name>
    <dbReference type="NCBI Taxonomy" id="27835"/>
    <lineage>
        <taxon>Eukaryota</taxon>
        <taxon>Metazoa</taxon>
        <taxon>Ecdysozoa</taxon>
        <taxon>Nematoda</taxon>
        <taxon>Chromadorea</taxon>
        <taxon>Rhabditida</taxon>
        <taxon>Rhabditina</taxon>
        <taxon>Rhabditomorpha</taxon>
        <taxon>Strongyloidea</taxon>
        <taxon>Heligmosomidae</taxon>
        <taxon>Nippostrongylus</taxon>
    </lineage>
</organism>
<feature type="domain" description="BAR" evidence="3">
    <location>
        <begin position="312"/>
        <end position="531"/>
    </location>
</feature>
<dbReference type="OMA" id="QHENVKE"/>
<name>A0A0N4YP94_NIPBR</name>
<feature type="compositionally biased region" description="Basic and acidic residues" evidence="2">
    <location>
        <begin position="61"/>
        <end position="77"/>
    </location>
</feature>
<evidence type="ECO:0000313" key="4">
    <source>
        <dbReference type="EMBL" id="VDL82795.1"/>
    </source>
</evidence>
<dbReference type="AlphaFoldDB" id="A0A0N4YP94"/>
<keyword evidence="1" id="KW-0175">Coiled coil</keyword>
<accession>A0A0N4YP94</accession>
<feature type="coiled-coil region" evidence="1">
    <location>
        <begin position="445"/>
        <end position="472"/>
    </location>
</feature>
<evidence type="ECO:0000256" key="1">
    <source>
        <dbReference type="SAM" id="Coils"/>
    </source>
</evidence>